<feature type="region of interest" description="Disordered" evidence="3">
    <location>
        <begin position="680"/>
        <end position="995"/>
    </location>
</feature>
<evidence type="ECO:0000259" key="4">
    <source>
        <dbReference type="PROSITE" id="PS50196"/>
    </source>
</evidence>
<dbReference type="VEuPathDB" id="FungiDB:TERG_05614"/>
<feature type="domain" description="RanBD1" evidence="4">
    <location>
        <begin position="1133"/>
        <end position="1290"/>
    </location>
</feature>
<comment type="caution">
    <text evidence="5">The sequence shown here is derived from an EMBL/GenBank/DDBJ whole genome shotgun (WGS) entry which is preliminary data.</text>
</comment>
<dbReference type="GO" id="GO:0005524">
    <property type="term" value="F:ATP binding"/>
    <property type="evidence" value="ECO:0007669"/>
    <property type="project" value="UniProtKB-KW"/>
</dbReference>
<dbReference type="EMBL" id="LHPM01000017">
    <property type="protein sequence ID" value="OAL64118.1"/>
    <property type="molecule type" value="Genomic_DNA"/>
</dbReference>
<dbReference type="CDD" id="cd10170">
    <property type="entry name" value="ASKHA_NBD_HSP70"/>
    <property type="match status" value="1"/>
</dbReference>
<evidence type="ECO:0000256" key="2">
    <source>
        <dbReference type="ARBA" id="ARBA00022840"/>
    </source>
</evidence>
<name>A0A178EW03_TRIRU</name>
<dbReference type="PROSITE" id="PS50196">
    <property type="entry name" value="RANBD1"/>
    <property type="match status" value="1"/>
</dbReference>
<dbReference type="Pfam" id="PF00638">
    <property type="entry name" value="Ran_BP1"/>
    <property type="match status" value="1"/>
</dbReference>
<dbReference type="SUPFAM" id="SSF50729">
    <property type="entry name" value="PH domain-like"/>
    <property type="match status" value="1"/>
</dbReference>
<gene>
    <name evidence="5" type="ORF">A7C99_4774</name>
</gene>
<feature type="compositionally biased region" description="Basic and acidic residues" evidence="3">
    <location>
        <begin position="802"/>
        <end position="814"/>
    </location>
</feature>
<feature type="compositionally biased region" description="Basic and acidic residues" evidence="3">
    <location>
        <begin position="740"/>
        <end position="773"/>
    </location>
</feature>
<evidence type="ECO:0000313" key="5">
    <source>
        <dbReference type="EMBL" id="OAL64118.1"/>
    </source>
</evidence>
<organism evidence="5 6">
    <name type="scientific">Trichophyton rubrum</name>
    <name type="common">Athlete's foot fungus</name>
    <name type="synonym">Epidermophyton rubrum</name>
    <dbReference type="NCBI Taxonomy" id="5551"/>
    <lineage>
        <taxon>Eukaryota</taxon>
        <taxon>Fungi</taxon>
        <taxon>Dikarya</taxon>
        <taxon>Ascomycota</taxon>
        <taxon>Pezizomycotina</taxon>
        <taxon>Eurotiomycetes</taxon>
        <taxon>Eurotiomycetidae</taxon>
        <taxon>Onygenales</taxon>
        <taxon>Arthrodermataceae</taxon>
        <taxon>Trichophyton</taxon>
    </lineage>
</organism>
<dbReference type="InterPro" id="IPR011993">
    <property type="entry name" value="PH-like_dom_sf"/>
</dbReference>
<feature type="compositionally biased region" description="Polar residues" evidence="3">
    <location>
        <begin position="1088"/>
        <end position="1102"/>
    </location>
</feature>
<feature type="compositionally biased region" description="Basic and acidic residues" evidence="3">
    <location>
        <begin position="922"/>
        <end position="947"/>
    </location>
</feature>
<dbReference type="GO" id="GO:0140662">
    <property type="term" value="F:ATP-dependent protein folding chaperone"/>
    <property type="evidence" value="ECO:0007669"/>
    <property type="project" value="InterPro"/>
</dbReference>
<feature type="compositionally biased region" description="Polar residues" evidence="3">
    <location>
        <begin position="776"/>
        <end position="794"/>
    </location>
</feature>
<dbReference type="Gene3D" id="3.30.420.40">
    <property type="match status" value="2"/>
</dbReference>
<protein>
    <recommendedName>
        <fullName evidence="4">RanBD1 domain-containing protein</fullName>
    </recommendedName>
</protein>
<feature type="compositionally biased region" description="Polar residues" evidence="3">
    <location>
        <begin position="949"/>
        <end position="980"/>
    </location>
</feature>
<dbReference type="Gene3D" id="3.90.640.10">
    <property type="entry name" value="Actin, Chain A, domain 4"/>
    <property type="match status" value="1"/>
</dbReference>
<dbReference type="SMART" id="SM00160">
    <property type="entry name" value="RanBD"/>
    <property type="match status" value="1"/>
</dbReference>
<feature type="compositionally biased region" description="Acidic residues" evidence="3">
    <location>
        <begin position="1113"/>
        <end position="1141"/>
    </location>
</feature>
<evidence type="ECO:0000256" key="3">
    <source>
        <dbReference type="SAM" id="MobiDB-lite"/>
    </source>
</evidence>
<proteinExistence type="predicted"/>
<evidence type="ECO:0000256" key="1">
    <source>
        <dbReference type="ARBA" id="ARBA00022741"/>
    </source>
</evidence>
<feature type="compositionally biased region" description="Low complexity" evidence="3">
    <location>
        <begin position="1052"/>
        <end position="1081"/>
    </location>
</feature>
<evidence type="ECO:0000313" key="6">
    <source>
        <dbReference type="Proteomes" id="UP000243015"/>
    </source>
</evidence>
<dbReference type="InterPro" id="IPR000156">
    <property type="entry name" value="Ran_bind_dom"/>
</dbReference>
<dbReference type="InterPro" id="IPR013126">
    <property type="entry name" value="Hsp_70_fam"/>
</dbReference>
<dbReference type="Proteomes" id="UP000243015">
    <property type="component" value="Unassembled WGS sequence"/>
</dbReference>
<dbReference type="SUPFAM" id="SSF53067">
    <property type="entry name" value="Actin-like ATPase domain"/>
    <property type="match status" value="2"/>
</dbReference>
<dbReference type="InterPro" id="IPR043129">
    <property type="entry name" value="ATPase_NBD"/>
</dbReference>
<reference evidence="5 6" key="1">
    <citation type="submission" date="2016-05" db="EMBL/GenBank/DDBJ databases">
        <title>Genome sequencing of Trichophyton rubrum CMCC(F)T1i isolated from hair.</title>
        <authorList>
            <person name="Zhan P."/>
            <person name="Tao Y."/>
            <person name="Liu W."/>
        </authorList>
    </citation>
    <scope>NUCLEOTIDE SEQUENCE [LARGE SCALE GENOMIC DNA]</scope>
    <source>
        <strain evidence="6">CMCC(F)T1i</strain>
    </source>
</reference>
<sequence length="1338" mass="146430">MKDSDALDTGSRHKIIVGVDYGTTYSGVSWAESTKTRLEDINVINTWPGHRDSTWKVPSRIAYASENKSKIPADQWGFQVSPNLMCYSWTKLLLDKSAQLTGYDDPSLKDLFGSGLMSLPKGKSAQSVIEDYFRELYVYLIHQLEKKMGAGVFNATPMEIYLTMPAIWSDQAQLATRKAAEAAGFGSRPYDSIFMIKEPEAAALSAIKPHLGPDAIDPVQPGEGILICDCGGGTVDITTYIVLKSEPRLEFEELCVGIGGKCGSTYIDRNFNQWMQETFGEEYTSVPMRLRGPGSRFMNSFESAKRNFGGPNDDRGVEVGPIRMDVGPSVHYDDDELVVKLSKYDMQRLFDPVVKEVIALVKSQVKAAEKKKKRIDRLILVGGFGDSDYLNTKLGEWCKGKNIGSVTCPPDCQAAIVKGACLRGLEGLKPVITHSRAHYGWSWGKRFRKGIDPEANAYTDPLTGEKMCSGRMEWVIPKGKRLDENFKMKADIQSTFKLGQPLNENITMFSCTMDEPPEREDHHRVVKVGEICPAFSTSTFNDFQTRKSTSDGQTYHRFNYTIEVNFRSKGGILSFAATLLISLVRSPSRCRLLAVSALDRAVRSIWHKPPLSRRAPSSKLSSEDYSLLGDSLLLVSFARPHKRTSEPFFAGPLNPPPLTNYLTEVPIRPEIERQKKILRAAEPDPAVDMASPDSLRQENGALKDDTSGQSPPQHQSKQDVDPDTGDYSEGTKSSTLPSDPPERIITEFTREKVCSDTHKDGGGERPVRQKLKETSIAGTGTANPDQAPEQTSMGEENGELPEGSKTDTNTTERGRLKKKRSLDDLMNDDGQSGHYEESGHRRKRSRDSKMETTPERDAEPETSTLELEKVKSPKKKRSRDQFDKDLDSKADDESAKENDDSTADPSKENAGLESLGASPNSRADKGEPEKKRHRDNSQDRHTEEPKDTTAASKSTLPNPFSNTSATSPFGSLAASKQSPTKPGEQSAKEQSTNPSAFAASKLAAFSGSETSPFGAIGGGASIFKSKPSTEGEGDGKTSSTGSGASPFAAATSGPSPFGASFSGSAFAKSSFASGFAAAAPKPGERLTSFASSKPTNFGSTTKPKAFGSKEEKKDDDEEEGEDDGEGDEETGETFQGLEEEKEDTRFFKQETETGEEDEETHLSVRGKLFHFTGSEWKERGIGTFKLNVKKLPESAAGDEEEGGAAATKPTKRSARFIMRTDGVFRLILNIPLYKGMKVGDAEGKEPTGKHVQIAGVEDGRTVPLLLRTSNADAAKDLHAAAQEIFHQIGQSTVKINNEKAHPAYYYGNANEEEAISGSSIPKKPQIAREDSRVDQLDH</sequence>
<accession>A0A178EW03</accession>
<feature type="compositionally biased region" description="Basic and acidic residues" evidence="3">
    <location>
        <begin position="847"/>
        <end position="859"/>
    </location>
</feature>
<dbReference type="PANTHER" id="PTHR14187:SF81">
    <property type="entry name" value="HSP70 FAMILY PROTEIN (AFU_ORTHOLOGUE AFUA_4G14040)"/>
    <property type="match status" value="1"/>
</dbReference>
<feature type="compositionally biased region" description="Basic and acidic residues" evidence="3">
    <location>
        <begin position="1326"/>
        <end position="1338"/>
    </location>
</feature>
<feature type="compositionally biased region" description="Basic and acidic residues" evidence="3">
    <location>
        <begin position="1142"/>
        <end position="1151"/>
    </location>
</feature>
<dbReference type="Gene3D" id="2.30.29.30">
    <property type="entry name" value="Pleckstrin-homology domain (PH domain)/Phosphotyrosine-binding domain (PTB)"/>
    <property type="match status" value="1"/>
</dbReference>
<dbReference type="VEuPathDB" id="FungiDB:TERG_05615"/>
<keyword evidence="2" id="KW-0067">ATP-binding</keyword>
<dbReference type="PANTHER" id="PTHR14187">
    <property type="entry name" value="ALPHA KINASE/ELONGATION FACTOR 2 KINASE"/>
    <property type="match status" value="1"/>
</dbReference>
<feature type="region of interest" description="Disordered" evidence="3">
    <location>
        <begin position="1008"/>
        <end position="1161"/>
    </location>
</feature>
<feature type="region of interest" description="Disordered" evidence="3">
    <location>
        <begin position="1314"/>
        <end position="1338"/>
    </location>
</feature>
<keyword evidence="1" id="KW-0547">Nucleotide-binding</keyword>
<feature type="compositionally biased region" description="Basic and acidic residues" evidence="3">
    <location>
        <begin position="879"/>
        <end position="899"/>
    </location>
</feature>
<dbReference type="Pfam" id="PF00012">
    <property type="entry name" value="HSP70"/>
    <property type="match status" value="1"/>
</dbReference>